<dbReference type="PANTHER" id="PTHR30026:SF20">
    <property type="entry name" value="OUTER MEMBRANE PROTEIN TOLC"/>
    <property type="match status" value="1"/>
</dbReference>
<proteinExistence type="inferred from homology"/>
<comment type="similarity">
    <text evidence="2">Belongs to the outer membrane factor (OMF) (TC 1.B.17) family.</text>
</comment>
<keyword evidence="3" id="KW-0813">Transport</keyword>
<evidence type="ECO:0000256" key="6">
    <source>
        <dbReference type="ARBA" id="ARBA00023136"/>
    </source>
</evidence>
<dbReference type="InterPro" id="IPR051906">
    <property type="entry name" value="TolC-like"/>
</dbReference>
<evidence type="ECO:0000256" key="2">
    <source>
        <dbReference type="ARBA" id="ARBA00007613"/>
    </source>
</evidence>
<gene>
    <name evidence="8" type="ORF">ESB13_22090</name>
</gene>
<evidence type="ECO:0000256" key="4">
    <source>
        <dbReference type="ARBA" id="ARBA00022452"/>
    </source>
</evidence>
<dbReference type="Gene3D" id="1.20.1600.10">
    <property type="entry name" value="Outer membrane efflux proteins (OEP)"/>
    <property type="match status" value="1"/>
</dbReference>
<dbReference type="Proteomes" id="UP000290545">
    <property type="component" value="Unassembled WGS sequence"/>
</dbReference>
<comment type="subcellular location">
    <subcellularLocation>
        <location evidence="1">Cell outer membrane</location>
    </subcellularLocation>
</comment>
<dbReference type="InterPro" id="IPR003423">
    <property type="entry name" value="OMP_efflux"/>
</dbReference>
<keyword evidence="9" id="KW-1185">Reference proteome</keyword>
<evidence type="ECO:0000256" key="5">
    <source>
        <dbReference type="ARBA" id="ARBA00022692"/>
    </source>
</evidence>
<dbReference type="AlphaFoldDB" id="A0A4Q1CZK7"/>
<keyword evidence="5" id="KW-0812">Transmembrane</keyword>
<dbReference type="SUPFAM" id="SSF56954">
    <property type="entry name" value="Outer membrane efflux proteins (OEP)"/>
    <property type="match status" value="1"/>
</dbReference>
<comment type="caution">
    <text evidence="8">The sequence shown here is derived from an EMBL/GenBank/DDBJ whole genome shotgun (WGS) entry which is preliminary data.</text>
</comment>
<sequence length="505" mass="58597">MFLFIMSYGVTSMDSHPNFTNLPQRKAMRLKRRNRMKCMSKQYSVLILLICSIMYAGAVKAQQPEVLTPEQFIEWIRQYHPVARQAGLQVEKAEAELLSAKGGFDPTAGLNASRKTFDGKNYYYYTNPELKIPTPIGIDVKTGIENNGGDYITSEVTKGKTSYLGLEVPLMKGLLMDKRRAVLRQAKIYRDQSEQERRSMLNDLLFDAYTSYWQWAGAYQLYSIYNRYISIGYKRLQLLRNAYANGDKAMMDTVEAYTQIQSYEMQQADALLKLNNAALELSNFLWFGNDSAVLLPSHYRPDTLQFAINKEVGQVENILSQAVLQHPDLRSYEFKLDALEVERRLKFQSLLPYLTVKANLLNRDYYALKGLNGALLENNYKWGIDFKLPLFLREGRGDYRKAQLKIKETNLQFENKRWQVTNKVRSYFNEYAILQQQLRTTNSMYNNYSALLRNEELKFSQGESSLFMINSRESKLIELLQKQTELRIKYLKASYAVSWAAGLLQ</sequence>
<evidence type="ECO:0000256" key="7">
    <source>
        <dbReference type="ARBA" id="ARBA00023237"/>
    </source>
</evidence>
<dbReference type="Pfam" id="PF02321">
    <property type="entry name" value="OEP"/>
    <property type="match status" value="2"/>
</dbReference>
<name>A0A4Q1CZK7_9BACT</name>
<keyword evidence="7" id="KW-0998">Cell outer membrane</keyword>
<dbReference type="GO" id="GO:1990281">
    <property type="term" value="C:efflux pump complex"/>
    <property type="evidence" value="ECO:0007669"/>
    <property type="project" value="TreeGrafter"/>
</dbReference>
<dbReference type="OrthoDB" id="581172at2"/>
<evidence type="ECO:0000256" key="3">
    <source>
        <dbReference type="ARBA" id="ARBA00022448"/>
    </source>
</evidence>
<reference evidence="8 9" key="1">
    <citation type="submission" date="2019-01" db="EMBL/GenBank/DDBJ databases">
        <title>Filimonas sp. strain TTM-71.</title>
        <authorList>
            <person name="Chen W.-M."/>
        </authorList>
    </citation>
    <scope>NUCLEOTIDE SEQUENCE [LARGE SCALE GENOMIC DNA]</scope>
    <source>
        <strain evidence="8 9">TTM-71</strain>
    </source>
</reference>
<evidence type="ECO:0000256" key="1">
    <source>
        <dbReference type="ARBA" id="ARBA00004442"/>
    </source>
</evidence>
<evidence type="ECO:0000313" key="8">
    <source>
        <dbReference type="EMBL" id="RXK80848.1"/>
    </source>
</evidence>
<accession>A0A4Q1CZK7</accession>
<keyword evidence="4" id="KW-1134">Transmembrane beta strand</keyword>
<dbReference type="GO" id="GO:0009279">
    <property type="term" value="C:cell outer membrane"/>
    <property type="evidence" value="ECO:0007669"/>
    <property type="project" value="UniProtKB-SubCell"/>
</dbReference>
<dbReference type="GO" id="GO:0015562">
    <property type="term" value="F:efflux transmembrane transporter activity"/>
    <property type="evidence" value="ECO:0007669"/>
    <property type="project" value="InterPro"/>
</dbReference>
<keyword evidence="6" id="KW-0472">Membrane</keyword>
<protein>
    <submittedName>
        <fullName evidence="8">TolC family protein</fullName>
    </submittedName>
</protein>
<dbReference type="EMBL" id="SDHZ01000005">
    <property type="protein sequence ID" value="RXK80848.1"/>
    <property type="molecule type" value="Genomic_DNA"/>
</dbReference>
<dbReference type="GO" id="GO:0015288">
    <property type="term" value="F:porin activity"/>
    <property type="evidence" value="ECO:0007669"/>
    <property type="project" value="TreeGrafter"/>
</dbReference>
<organism evidence="8 9">
    <name type="scientific">Filimonas effusa</name>
    <dbReference type="NCBI Taxonomy" id="2508721"/>
    <lineage>
        <taxon>Bacteria</taxon>
        <taxon>Pseudomonadati</taxon>
        <taxon>Bacteroidota</taxon>
        <taxon>Chitinophagia</taxon>
        <taxon>Chitinophagales</taxon>
        <taxon>Chitinophagaceae</taxon>
        <taxon>Filimonas</taxon>
    </lineage>
</organism>
<evidence type="ECO:0000313" key="9">
    <source>
        <dbReference type="Proteomes" id="UP000290545"/>
    </source>
</evidence>
<dbReference type="PANTHER" id="PTHR30026">
    <property type="entry name" value="OUTER MEMBRANE PROTEIN TOLC"/>
    <property type="match status" value="1"/>
</dbReference>